<evidence type="ECO:0000313" key="8">
    <source>
        <dbReference type="EMBL" id="CAK1233734.1"/>
    </source>
</evidence>
<keyword evidence="9" id="KW-1185">Reference proteome</keyword>
<protein>
    <submittedName>
        <fullName evidence="8">Phage infection protein (PIP) family (YhgE)</fullName>
    </submittedName>
</protein>
<proteinExistence type="predicted"/>
<dbReference type="Gene3D" id="3.40.1710.10">
    <property type="entry name" value="abc type-2 transporter like domain"/>
    <property type="match status" value="1"/>
</dbReference>
<keyword evidence="4 5" id="KW-0472">Membrane</keyword>
<feature type="signal peptide" evidence="6">
    <location>
        <begin position="1"/>
        <end position="27"/>
    </location>
</feature>
<evidence type="ECO:0000259" key="7">
    <source>
        <dbReference type="Pfam" id="PF12698"/>
    </source>
</evidence>
<name>A0ABM9MQX6_9LACO</name>
<evidence type="ECO:0000313" key="9">
    <source>
        <dbReference type="Proteomes" id="UP001314261"/>
    </source>
</evidence>
<dbReference type="Pfam" id="PF12698">
    <property type="entry name" value="ABC2_membrane_3"/>
    <property type="match status" value="1"/>
</dbReference>
<feature type="transmembrane region" description="Helical" evidence="5">
    <location>
        <begin position="227"/>
        <end position="252"/>
    </location>
</feature>
<evidence type="ECO:0000256" key="2">
    <source>
        <dbReference type="ARBA" id="ARBA00022692"/>
    </source>
</evidence>
<dbReference type="PANTHER" id="PTHR43077:SF5">
    <property type="entry name" value="PHAGE INFECTION PROTEIN"/>
    <property type="match status" value="1"/>
</dbReference>
<feature type="transmembrane region" description="Helical" evidence="5">
    <location>
        <begin position="295"/>
        <end position="318"/>
    </location>
</feature>
<dbReference type="InterPro" id="IPR051328">
    <property type="entry name" value="T7SS_ABC-Transporter"/>
</dbReference>
<feature type="transmembrane region" description="Helical" evidence="5">
    <location>
        <begin position="196"/>
        <end position="215"/>
    </location>
</feature>
<gene>
    <name evidence="8" type="ORF">R54839_PPFHFPJH_00564</name>
</gene>
<dbReference type="EMBL" id="CAUZLR010000002">
    <property type="protein sequence ID" value="CAK1233734.1"/>
    <property type="molecule type" value="Genomic_DNA"/>
</dbReference>
<evidence type="ECO:0000256" key="4">
    <source>
        <dbReference type="ARBA" id="ARBA00023136"/>
    </source>
</evidence>
<keyword evidence="3 5" id="KW-1133">Transmembrane helix</keyword>
<dbReference type="InterPro" id="IPR013525">
    <property type="entry name" value="ABC2_TM"/>
</dbReference>
<sequence>MQNIFKNKFFALAVVATFLVTCIMTIAQIPSAKSKMQDIPVAIVNEDKEELGKNVTTQILNNKTKAEHADRPIFKWHLYNSETSANKDLGFNGNYATVVIPKDFSSKITNINNDGAQANIKIIVNQARNNTLSASISQILTGMANKISSTIGSTMLAKLGETPLPANKVAVIANPITVEVSKTHATTNLESATSVFFQPIWLTSVATTMLIYLGTKSFKPRNKKEVIWHKTLTMAVIATLSIAIGFITRWYASQFLGYHFDDSVTLSLFLALSSFAFIMLFSGFIAWLGVGGIAIFVLLLFFGLPLLVMAPEMLPTFYQDWILPWLPMRFLYEGIRELLYYNGNLINQNSLSLVVIACLGSVLFFLESFSNRHKQSFK</sequence>
<evidence type="ECO:0000256" key="3">
    <source>
        <dbReference type="ARBA" id="ARBA00022989"/>
    </source>
</evidence>
<reference evidence="8 9" key="1">
    <citation type="submission" date="2023-10" db="EMBL/GenBank/DDBJ databases">
        <authorList>
            <person name="Botero Cardona J."/>
        </authorList>
    </citation>
    <scope>NUCLEOTIDE SEQUENCE [LARGE SCALE GENOMIC DNA]</scope>
    <source>
        <strain evidence="8 9">R-54839</strain>
    </source>
</reference>
<dbReference type="RefSeq" id="WP_338345989.1">
    <property type="nucleotide sequence ID" value="NZ_CAUZLR010000002.1"/>
</dbReference>
<comment type="caution">
    <text evidence="8">The sequence shown here is derived from an EMBL/GenBank/DDBJ whole genome shotgun (WGS) entry which is preliminary data.</text>
</comment>
<keyword evidence="6" id="KW-0732">Signal</keyword>
<feature type="transmembrane region" description="Helical" evidence="5">
    <location>
        <begin position="264"/>
        <end position="288"/>
    </location>
</feature>
<dbReference type="PANTHER" id="PTHR43077">
    <property type="entry name" value="TRANSPORT PERMEASE YVFS-RELATED"/>
    <property type="match status" value="1"/>
</dbReference>
<evidence type="ECO:0000256" key="5">
    <source>
        <dbReference type="SAM" id="Phobius"/>
    </source>
</evidence>
<evidence type="ECO:0000256" key="6">
    <source>
        <dbReference type="SAM" id="SignalP"/>
    </source>
</evidence>
<feature type="transmembrane region" description="Helical" evidence="5">
    <location>
        <begin position="350"/>
        <end position="369"/>
    </location>
</feature>
<feature type="domain" description="ABC-2 type transporter transmembrane" evidence="7">
    <location>
        <begin position="14"/>
        <end position="364"/>
    </location>
</feature>
<accession>A0ABM9MQX6</accession>
<feature type="chain" id="PRO_5045312332" evidence="6">
    <location>
        <begin position="28"/>
        <end position="378"/>
    </location>
</feature>
<dbReference type="Proteomes" id="UP001314261">
    <property type="component" value="Unassembled WGS sequence"/>
</dbReference>
<evidence type="ECO:0000256" key="1">
    <source>
        <dbReference type="ARBA" id="ARBA00004141"/>
    </source>
</evidence>
<keyword evidence="2 5" id="KW-0812">Transmembrane</keyword>
<comment type="subcellular location">
    <subcellularLocation>
        <location evidence="1">Membrane</location>
        <topology evidence="1">Multi-pass membrane protein</topology>
    </subcellularLocation>
</comment>
<organism evidence="8 9">
    <name type="scientific">Fructobacillus fructosus</name>
    <dbReference type="NCBI Taxonomy" id="1631"/>
    <lineage>
        <taxon>Bacteria</taxon>
        <taxon>Bacillati</taxon>
        <taxon>Bacillota</taxon>
        <taxon>Bacilli</taxon>
        <taxon>Lactobacillales</taxon>
        <taxon>Lactobacillaceae</taxon>
        <taxon>Fructobacillus</taxon>
    </lineage>
</organism>